<dbReference type="EMBL" id="CAJNOG010000036">
    <property type="protein sequence ID" value="CAF0814092.1"/>
    <property type="molecule type" value="Genomic_DNA"/>
</dbReference>
<feature type="chain" id="PRO_5032890271" evidence="3">
    <location>
        <begin position="16"/>
        <end position="166"/>
    </location>
</feature>
<keyword evidence="2" id="KW-0378">Hydrolase</keyword>
<feature type="signal peptide" evidence="3">
    <location>
        <begin position="1"/>
        <end position="15"/>
    </location>
</feature>
<dbReference type="SUPFAM" id="SSF53474">
    <property type="entry name" value="alpha/beta-Hydrolases"/>
    <property type="match status" value="1"/>
</dbReference>
<evidence type="ECO:0000313" key="5">
    <source>
        <dbReference type="Proteomes" id="UP000663845"/>
    </source>
</evidence>
<protein>
    <submittedName>
        <fullName evidence="4">Uncharacterized protein</fullName>
    </submittedName>
</protein>
<dbReference type="PANTHER" id="PTHR11247:SF67">
    <property type="entry name" value="PALMITOYL-PROTEIN THIOESTERASE 3"/>
    <property type="match status" value="1"/>
</dbReference>
<evidence type="ECO:0000256" key="1">
    <source>
        <dbReference type="ARBA" id="ARBA00010758"/>
    </source>
</evidence>
<dbReference type="InterPro" id="IPR029058">
    <property type="entry name" value="AB_hydrolase_fold"/>
</dbReference>
<dbReference type="Proteomes" id="UP000663845">
    <property type="component" value="Unassembled WGS sequence"/>
</dbReference>
<comment type="caution">
    <text evidence="4">The sequence shown here is derived from an EMBL/GenBank/DDBJ whole genome shotgun (WGS) entry which is preliminary data.</text>
</comment>
<evidence type="ECO:0000256" key="3">
    <source>
        <dbReference type="SAM" id="SignalP"/>
    </source>
</evidence>
<keyword evidence="3" id="KW-0732">Signal</keyword>
<dbReference type="Pfam" id="PF02089">
    <property type="entry name" value="Palm_thioest"/>
    <property type="match status" value="1"/>
</dbReference>
<dbReference type="GO" id="GO:0005764">
    <property type="term" value="C:lysosome"/>
    <property type="evidence" value="ECO:0007669"/>
    <property type="project" value="TreeGrafter"/>
</dbReference>
<comment type="similarity">
    <text evidence="1">Belongs to the palmitoyl-protein thioesterase family.</text>
</comment>
<organism evidence="4 5">
    <name type="scientific">Adineta steineri</name>
    <dbReference type="NCBI Taxonomy" id="433720"/>
    <lineage>
        <taxon>Eukaryota</taxon>
        <taxon>Metazoa</taxon>
        <taxon>Spiralia</taxon>
        <taxon>Gnathifera</taxon>
        <taxon>Rotifera</taxon>
        <taxon>Eurotatoria</taxon>
        <taxon>Bdelloidea</taxon>
        <taxon>Adinetida</taxon>
        <taxon>Adinetidae</taxon>
        <taxon>Adineta</taxon>
    </lineage>
</organism>
<evidence type="ECO:0000256" key="2">
    <source>
        <dbReference type="ARBA" id="ARBA00022801"/>
    </source>
</evidence>
<dbReference type="Gene3D" id="3.40.50.1820">
    <property type="entry name" value="alpha/beta hydrolase"/>
    <property type="match status" value="1"/>
</dbReference>
<reference evidence="4" key="1">
    <citation type="submission" date="2021-02" db="EMBL/GenBank/DDBJ databases">
        <authorList>
            <person name="Nowell W R."/>
        </authorList>
    </citation>
    <scope>NUCLEOTIDE SEQUENCE</scope>
</reference>
<dbReference type="PANTHER" id="PTHR11247">
    <property type="entry name" value="PALMITOYL-PROTEIN THIOESTERASE/DOLICHYLDIPHOSPHATASE 1"/>
    <property type="match status" value="1"/>
</dbReference>
<gene>
    <name evidence="4" type="ORF">JYZ213_LOCUS5938</name>
</gene>
<proteinExistence type="inferred from homology"/>
<dbReference type="AlphaFoldDB" id="A0A813TP97"/>
<name>A0A813TP97_9BILA</name>
<dbReference type="GO" id="GO:0016790">
    <property type="term" value="F:thiolester hydrolase activity"/>
    <property type="evidence" value="ECO:0007669"/>
    <property type="project" value="TreeGrafter"/>
</dbReference>
<accession>A0A813TP97</accession>
<sequence length="166" mass="19200">MIFLVLFFLLPIVLSTAIYRPVVLMHGITSNADAMNDVAKWIRSTYPGIYVISIEIGDGKEDSYLLPLDIQVEKFCQTVRSNENLDQGFNLVGYSQGISDSIRRESAIAEDYWQSIFKHKKHDQTEIILQNIEQKINHLKPHIHDNDQRIMNKHQMNKQTNIESDV</sequence>
<evidence type="ECO:0000313" key="4">
    <source>
        <dbReference type="EMBL" id="CAF0814092.1"/>
    </source>
</evidence>